<reference evidence="1 2" key="1">
    <citation type="journal article" date="2020" name="Cell">
        <title>Large-Scale Comparative Analyses of Tick Genomes Elucidate Their Genetic Diversity and Vector Capacities.</title>
        <authorList>
            <consortium name="Tick Genome and Microbiome Consortium (TIGMIC)"/>
            <person name="Jia N."/>
            <person name="Wang J."/>
            <person name="Shi W."/>
            <person name="Du L."/>
            <person name="Sun Y."/>
            <person name="Zhan W."/>
            <person name="Jiang J.F."/>
            <person name="Wang Q."/>
            <person name="Zhang B."/>
            <person name="Ji P."/>
            <person name="Bell-Sakyi L."/>
            <person name="Cui X.M."/>
            <person name="Yuan T.T."/>
            <person name="Jiang B.G."/>
            <person name="Yang W.F."/>
            <person name="Lam T.T."/>
            <person name="Chang Q.C."/>
            <person name="Ding S.J."/>
            <person name="Wang X.J."/>
            <person name="Zhu J.G."/>
            <person name="Ruan X.D."/>
            <person name="Zhao L."/>
            <person name="Wei J.T."/>
            <person name="Ye R.Z."/>
            <person name="Que T.C."/>
            <person name="Du C.H."/>
            <person name="Zhou Y.H."/>
            <person name="Cheng J.X."/>
            <person name="Dai P.F."/>
            <person name="Guo W.B."/>
            <person name="Han X.H."/>
            <person name="Huang E.J."/>
            <person name="Li L.F."/>
            <person name="Wei W."/>
            <person name="Gao Y.C."/>
            <person name="Liu J.Z."/>
            <person name="Shao H.Z."/>
            <person name="Wang X."/>
            <person name="Wang C.C."/>
            <person name="Yang T.C."/>
            <person name="Huo Q.B."/>
            <person name="Li W."/>
            <person name="Chen H.Y."/>
            <person name="Chen S.E."/>
            <person name="Zhou L.G."/>
            <person name="Ni X.B."/>
            <person name="Tian J.H."/>
            <person name="Sheng Y."/>
            <person name="Liu T."/>
            <person name="Pan Y.S."/>
            <person name="Xia L.Y."/>
            <person name="Li J."/>
            <person name="Zhao F."/>
            <person name="Cao W.C."/>
        </authorList>
    </citation>
    <scope>NUCLEOTIDE SEQUENCE [LARGE SCALE GENOMIC DNA]</scope>
    <source>
        <strain evidence="1">Iper-2018</strain>
    </source>
</reference>
<evidence type="ECO:0000313" key="1">
    <source>
        <dbReference type="EMBL" id="KAG0421926.1"/>
    </source>
</evidence>
<organism evidence="1 2">
    <name type="scientific">Ixodes persulcatus</name>
    <name type="common">Taiga tick</name>
    <dbReference type="NCBI Taxonomy" id="34615"/>
    <lineage>
        <taxon>Eukaryota</taxon>
        <taxon>Metazoa</taxon>
        <taxon>Ecdysozoa</taxon>
        <taxon>Arthropoda</taxon>
        <taxon>Chelicerata</taxon>
        <taxon>Arachnida</taxon>
        <taxon>Acari</taxon>
        <taxon>Parasitiformes</taxon>
        <taxon>Ixodida</taxon>
        <taxon>Ixodoidea</taxon>
        <taxon>Ixodidae</taxon>
        <taxon>Ixodinae</taxon>
        <taxon>Ixodes</taxon>
    </lineage>
</organism>
<keyword evidence="2" id="KW-1185">Reference proteome</keyword>
<dbReference type="EMBL" id="JABSTQ010010299">
    <property type="protein sequence ID" value="KAG0421926.1"/>
    <property type="molecule type" value="Genomic_DNA"/>
</dbReference>
<accession>A0AC60PN18</accession>
<evidence type="ECO:0000313" key="2">
    <source>
        <dbReference type="Proteomes" id="UP000805193"/>
    </source>
</evidence>
<protein>
    <submittedName>
        <fullName evidence="1">Uncharacterized protein</fullName>
    </submittedName>
</protein>
<comment type="caution">
    <text evidence="1">The sequence shown here is derived from an EMBL/GenBank/DDBJ whole genome shotgun (WGS) entry which is preliminary data.</text>
</comment>
<sequence>MECCGLLKTTGGARNTNRKIRDRQRQEGRRDGGAIQSSADELHAVRRSQNTHIIYKTTALLETTDSATLTSLLERLTTSSSELRQINSEIKDGIPDGDLVAEYTTVVVYDNLATRIISLLGRKATSLRQREVQPPPPPVSSQSKTSDREGAQNNPAAAIAGLQATDACYNHAVNIHFARFGGRRRTEQDHLAELRTLPHVI</sequence>
<dbReference type="Proteomes" id="UP000805193">
    <property type="component" value="Unassembled WGS sequence"/>
</dbReference>
<name>A0AC60PN18_IXOPE</name>
<gene>
    <name evidence="1" type="ORF">HPB47_002225</name>
</gene>
<proteinExistence type="predicted"/>